<keyword evidence="1" id="KW-0614">Plasmid</keyword>
<proteinExistence type="predicted"/>
<name>A0A3S6I8X4_AGRTU</name>
<geneLocation type="plasmid" evidence="1">
    <name>pTiEU6</name>
</geneLocation>
<accession>A0A3S6I8X4</accession>
<organism evidence="1">
    <name type="scientific">Agrobacterium tumefaciens</name>
    <dbReference type="NCBI Taxonomy" id="358"/>
    <lineage>
        <taxon>Bacteria</taxon>
        <taxon>Pseudomonadati</taxon>
        <taxon>Pseudomonadota</taxon>
        <taxon>Alphaproteobacteria</taxon>
        <taxon>Hyphomicrobiales</taxon>
        <taxon>Rhizobiaceae</taxon>
        <taxon>Rhizobium/Agrobacterium group</taxon>
        <taxon>Agrobacterium</taxon>
        <taxon>Agrobacterium tumefaciens complex</taxon>
    </lineage>
</organism>
<dbReference type="EMBL" id="KX388535">
    <property type="protein sequence ID" value="ARU12305.1"/>
    <property type="molecule type" value="Genomic_DNA"/>
</dbReference>
<sequence length="40" mass="4153">MAAMGRGLPSSGLKYAELARRLHLKSRALRNGLGIVSGSG</sequence>
<protein>
    <submittedName>
        <fullName evidence="1">Uncharacterized protein</fullName>
    </submittedName>
</protein>
<dbReference type="AlphaFoldDB" id="A0A3S6I8X4"/>
<evidence type="ECO:0000313" key="1">
    <source>
        <dbReference type="EMBL" id="ARU12305.1"/>
    </source>
</evidence>
<gene>
    <name evidence="1" type="ORF">AgrTiEU6_74</name>
</gene>
<reference evidence="1" key="1">
    <citation type="submission" date="2016-06" db="EMBL/GenBank/DDBJ databases">
        <title>Complete sequence of Ti-plasmid pTiEU6.</title>
        <authorList>
            <person name="Shao S."/>
            <person name="Henkel C."/>
            <person name="van Heusden G.H."/>
            <person name="Hooykaas P."/>
        </authorList>
    </citation>
    <scope>NUCLEOTIDE SEQUENCE</scope>
    <source>
        <strain evidence="1">EU6</strain>
        <plasmid evidence="1">pTiEU6</plasmid>
    </source>
</reference>